<evidence type="ECO:0000256" key="4">
    <source>
        <dbReference type="ARBA" id="ARBA00022825"/>
    </source>
</evidence>
<keyword evidence="2" id="KW-0645">Protease</keyword>
<dbReference type="Gene3D" id="3.40.50.880">
    <property type="match status" value="1"/>
</dbReference>
<dbReference type="EMBL" id="JBBJCI010000131">
    <property type="protein sequence ID" value="KAK7242935.1"/>
    <property type="molecule type" value="Genomic_DNA"/>
</dbReference>
<proteinExistence type="inferred from homology"/>
<reference evidence="6 7" key="1">
    <citation type="submission" date="2024-03" db="EMBL/GenBank/DDBJ databases">
        <title>Aureococcus anophagefferens CCMP1851 and Kratosvirus quantuckense: Draft genome of a second virus-susceptible host strain in the model system.</title>
        <authorList>
            <person name="Chase E."/>
            <person name="Truchon A.R."/>
            <person name="Schepens W."/>
            <person name="Wilhelm S.W."/>
        </authorList>
    </citation>
    <scope>NUCLEOTIDE SEQUENCE [LARGE SCALE GENOMIC DNA]</scope>
    <source>
        <strain evidence="6 7">CCMP1851</strain>
    </source>
</reference>
<evidence type="ECO:0000256" key="2">
    <source>
        <dbReference type="ARBA" id="ARBA00022670"/>
    </source>
</evidence>
<organism evidence="6 7">
    <name type="scientific">Aureococcus anophagefferens</name>
    <name type="common">Harmful bloom alga</name>
    <dbReference type="NCBI Taxonomy" id="44056"/>
    <lineage>
        <taxon>Eukaryota</taxon>
        <taxon>Sar</taxon>
        <taxon>Stramenopiles</taxon>
        <taxon>Ochrophyta</taxon>
        <taxon>Pelagophyceae</taxon>
        <taxon>Pelagomonadales</taxon>
        <taxon>Pelagomonadaceae</taxon>
        <taxon>Aureococcus</taxon>
    </lineage>
</organism>
<keyword evidence="4" id="KW-0720">Serine protease</keyword>
<dbReference type="PANTHER" id="PTHR20842:SF0">
    <property type="entry name" value="ALPHA-ASPARTYL DIPEPTIDASE"/>
    <property type="match status" value="1"/>
</dbReference>
<keyword evidence="5" id="KW-0732">Signal</keyword>
<feature type="chain" id="PRO_5045594068" evidence="5">
    <location>
        <begin position="19"/>
        <end position="330"/>
    </location>
</feature>
<evidence type="ECO:0000256" key="3">
    <source>
        <dbReference type="ARBA" id="ARBA00022801"/>
    </source>
</evidence>
<name>A0ABR1G3M5_AURAN</name>
<evidence type="ECO:0000313" key="7">
    <source>
        <dbReference type="Proteomes" id="UP001363151"/>
    </source>
</evidence>
<gene>
    <name evidence="6" type="ORF">SO694_00126056</name>
</gene>
<evidence type="ECO:0000256" key="1">
    <source>
        <dbReference type="ARBA" id="ARBA00006534"/>
    </source>
</evidence>
<dbReference type="Pfam" id="PF03575">
    <property type="entry name" value="Peptidase_S51"/>
    <property type="match status" value="1"/>
</dbReference>
<keyword evidence="3" id="KW-0378">Hydrolase</keyword>
<feature type="signal peptide" evidence="5">
    <location>
        <begin position="1"/>
        <end position="18"/>
    </location>
</feature>
<dbReference type="Proteomes" id="UP001363151">
    <property type="component" value="Unassembled WGS sequence"/>
</dbReference>
<dbReference type="InterPro" id="IPR029062">
    <property type="entry name" value="Class_I_gatase-like"/>
</dbReference>
<protein>
    <submittedName>
        <fullName evidence="6">S51 family peptidase</fullName>
    </submittedName>
</protein>
<accession>A0ABR1G3M5</accession>
<evidence type="ECO:0000256" key="5">
    <source>
        <dbReference type="SAM" id="SignalP"/>
    </source>
</evidence>
<comment type="similarity">
    <text evidence="1">Belongs to the peptidase S51 family.</text>
</comment>
<keyword evidence="7" id="KW-1185">Reference proteome</keyword>
<comment type="caution">
    <text evidence="6">The sequence shown here is derived from an EMBL/GenBank/DDBJ whole genome shotgun (WGS) entry which is preliminary data.</text>
</comment>
<sequence length="330" mass="34295">MRLAALVACLLAATDAMALPKSLRAVLGGSGSAIMGEAAIVDAVCKLAGTETPVVAYLGTATYDFEKFREGQVKEFRRRGCEVVAVDVARTAPPPADVAAALERCDAVLVSGGNTLFAVDRWTAQGVDAALEKAMRRGAVLCGGSAGAICWFDAGHSDSMDPDWYADVMIAGGGAADPAYKVAPGEKPWPYVRCPCLGFLPGLVCPHHDRTQSNGVLRAEDFAGMLLRHPGEQGVCIDHFAALVVDGEDYAVLALDGKPGTLVAGGTEPDFSGAGTPAIWLKSVEGGRVVAKAAPAAGKLADILRKPTAVVEDARIARAREENPSNVERP</sequence>
<dbReference type="InterPro" id="IPR005320">
    <property type="entry name" value="Peptidase_S51"/>
</dbReference>
<dbReference type="PANTHER" id="PTHR20842">
    <property type="entry name" value="PROTEASE S51 ALPHA-ASPARTYL DIPEPTIDASE"/>
    <property type="match status" value="1"/>
</dbReference>
<evidence type="ECO:0000313" key="6">
    <source>
        <dbReference type="EMBL" id="KAK7242935.1"/>
    </source>
</evidence>
<dbReference type="SUPFAM" id="SSF52317">
    <property type="entry name" value="Class I glutamine amidotransferase-like"/>
    <property type="match status" value="1"/>
</dbReference>